<dbReference type="RefSeq" id="WP_055268118.1">
    <property type="nucleotide sequence ID" value="NZ_CZAL01000024.1"/>
</dbReference>
<gene>
    <name evidence="2" type="ORF">ERS852498_03246</name>
</gene>
<name>A0A174SIC0_9FIRM</name>
<reference evidence="2 3" key="1">
    <citation type="submission" date="2015-09" db="EMBL/GenBank/DDBJ databases">
        <authorList>
            <consortium name="Pathogen Informatics"/>
        </authorList>
    </citation>
    <scope>NUCLEOTIDE SEQUENCE [LARGE SCALE GENOMIC DNA]</scope>
    <source>
        <strain evidence="2 3">2789STDY5834885</strain>
    </source>
</reference>
<evidence type="ECO:0000313" key="2">
    <source>
        <dbReference type="EMBL" id="CUP95205.1"/>
    </source>
</evidence>
<organism evidence="2 3">
    <name type="scientific">Fusicatenibacter saccharivorans</name>
    <dbReference type="NCBI Taxonomy" id="1150298"/>
    <lineage>
        <taxon>Bacteria</taxon>
        <taxon>Bacillati</taxon>
        <taxon>Bacillota</taxon>
        <taxon>Clostridia</taxon>
        <taxon>Lachnospirales</taxon>
        <taxon>Lachnospiraceae</taxon>
        <taxon>Fusicatenibacter</taxon>
    </lineage>
</organism>
<sequence length="61" mass="6864">MKVVWGKFGTGVDLIVCAISSYWWVSLWVNEKDAFHAYSLKTSIIVFLGIIFFLSIAAYGT</sequence>
<feature type="transmembrane region" description="Helical" evidence="1">
    <location>
        <begin position="35"/>
        <end position="59"/>
    </location>
</feature>
<keyword evidence="1" id="KW-1133">Transmembrane helix</keyword>
<dbReference type="Proteomes" id="UP000095709">
    <property type="component" value="Unassembled WGS sequence"/>
</dbReference>
<accession>A0A174SIC0</accession>
<evidence type="ECO:0000313" key="3">
    <source>
        <dbReference type="Proteomes" id="UP000095709"/>
    </source>
</evidence>
<dbReference type="AlphaFoldDB" id="A0A174SIC0"/>
<protein>
    <submittedName>
        <fullName evidence="2">Uncharacterized protein</fullName>
    </submittedName>
</protein>
<feature type="transmembrane region" description="Helical" evidence="1">
    <location>
        <begin position="12"/>
        <end position="29"/>
    </location>
</feature>
<proteinExistence type="predicted"/>
<evidence type="ECO:0000256" key="1">
    <source>
        <dbReference type="SAM" id="Phobius"/>
    </source>
</evidence>
<keyword evidence="1" id="KW-0812">Transmembrane</keyword>
<keyword evidence="1" id="KW-0472">Membrane</keyword>
<dbReference type="EMBL" id="CZAL01000024">
    <property type="protein sequence ID" value="CUP95205.1"/>
    <property type="molecule type" value="Genomic_DNA"/>
</dbReference>